<dbReference type="Gene3D" id="3.30.70.270">
    <property type="match status" value="1"/>
</dbReference>
<dbReference type="InterPro" id="IPR053134">
    <property type="entry name" value="RNA-dir_DNA_polymerase"/>
</dbReference>
<comment type="caution">
    <text evidence="2">The sequence shown here is derived from an EMBL/GenBank/DDBJ whole genome shotgun (WGS) entry which is preliminary data.</text>
</comment>
<organism evidence="2 3">
    <name type="scientific">Aphanomyces astaci</name>
    <name type="common">Crayfish plague agent</name>
    <dbReference type="NCBI Taxonomy" id="112090"/>
    <lineage>
        <taxon>Eukaryota</taxon>
        <taxon>Sar</taxon>
        <taxon>Stramenopiles</taxon>
        <taxon>Oomycota</taxon>
        <taxon>Saprolegniomycetes</taxon>
        <taxon>Saprolegniales</taxon>
        <taxon>Verrucalvaceae</taxon>
        <taxon>Aphanomyces</taxon>
    </lineage>
</organism>
<dbReference type="EMBL" id="VJMI01003471">
    <property type="protein sequence ID" value="KAF0774593.1"/>
    <property type="molecule type" value="Genomic_DNA"/>
</dbReference>
<name>A0A6A5AY97_APHAT</name>
<dbReference type="PANTHER" id="PTHR24559">
    <property type="entry name" value="TRANSPOSON TY3-I GAG-POL POLYPROTEIN"/>
    <property type="match status" value="1"/>
</dbReference>
<dbReference type="AlphaFoldDB" id="A0A6A5AY97"/>
<feature type="domain" description="Reverse transcriptase" evidence="1">
    <location>
        <begin position="14"/>
        <end position="139"/>
    </location>
</feature>
<dbReference type="Proteomes" id="UP000469452">
    <property type="component" value="Unassembled WGS sequence"/>
</dbReference>
<dbReference type="InterPro" id="IPR043128">
    <property type="entry name" value="Rev_trsase/Diguanyl_cyclase"/>
</dbReference>
<dbReference type="SUPFAM" id="SSF56672">
    <property type="entry name" value="DNA/RNA polymerases"/>
    <property type="match status" value="1"/>
</dbReference>
<dbReference type="InterPro" id="IPR043502">
    <property type="entry name" value="DNA/RNA_pol_sf"/>
</dbReference>
<protein>
    <recommendedName>
        <fullName evidence="1">Reverse transcriptase domain-containing protein</fullName>
    </recommendedName>
</protein>
<dbReference type="CDD" id="cd01647">
    <property type="entry name" value="RT_LTR"/>
    <property type="match status" value="1"/>
</dbReference>
<proteinExistence type="predicted"/>
<dbReference type="InterPro" id="IPR000477">
    <property type="entry name" value="RT_dom"/>
</dbReference>
<dbReference type="PANTHER" id="PTHR24559:SF444">
    <property type="entry name" value="REVERSE TRANSCRIPTASE DOMAIN-CONTAINING PROTEIN"/>
    <property type="match status" value="1"/>
</dbReference>
<evidence type="ECO:0000313" key="2">
    <source>
        <dbReference type="EMBL" id="KAF0774593.1"/>
    </source>
</evidence>
<evidence type="ECO:0000313" key="3">
    <source>
        <dbReference type="Proteomes" id="UP000469452"/>
    </source>
</evidence>
<accession>A0A6A5AY97</accession>
<evidence type="ECO:0000259" key="1">
    <source>
        <dbReference type="Pfam" id="PF00078"/>
    </source>
</evidence>
<dbReference type="Pfam" id="PF00078">
    <property type="entry name" value="RVT_1"/>
    <property type="match status" value="1"/>
</dbReference>
<reference evidence="2 3" key="1">
    <citation type="submission" date="2019-06" db="EMBL/GenBank/DDBJ databases">
        <title>Genomics analysis of Aphanomyces spp. identifies a new class of oomycete effector associated with host adaptation.</title>
        <authorList>
            <person name="Gaulin E."/>
        </authorList>
    </citation>
    <scope>NUCLEOTIDE SEQUENCE [LARGE SCALE GENOMIC DNA]</scope>
    <source>
        <strain evidence="2 3">E</strain>
    </source>
</reference>
<dbReference type="VEuPathDB" id="FungiDB:H257_09100"/>
<gene>
    <name evidence="2" type="ORF">AaE_001705</name>
</gene>
<sequence length="215" mass="24184">MPIHYKEVIIYDMGRSSNFSIIDLRDGFYQILMSLCDVPYTAVSTPSSMLWEWLVMPQGFSNTPATFNRMVTAKFRVFRDFTPSYFDDIYVHSCSSGAQSDCYVHHGHLRQVLEVLRASVLNTKLTKCVFGVDEILVLGDLMGVNGCRYDPEKIQPISDWPVPPPSRTFVTGLALRPTSANTRAISRSLLSRCVTYSPRMLLGSEVPCVRKPSTA</sequence>